<reference evidence="1 2" key="1">
    <citation type="journal article" date="2015" name="Fungal Genet. Biol.">
        <title>Evolution of novel wood decay mechanisms in Agaricales revealed by the genome sequences of Fistulina hepatica and Cylindrobasidium torrendii.</title>
        <authorList>
            <person name="Floudas D."/>
            <person name="Held B.W."/>
            <person name="Riley R."/>
            <person name="Nagy L.G."/>
            <person name="Koehler G."/>
            <person name="Ransdell A.S."/>
            <person name="Younus H."/>
            <person name="Chow J."/>
            <person name="Chiniquy J."/>
            <person name="Lipzen A."/>
            <person name="Tritt A."/>
            <person name="Sun H."/>
            <person name="Haridas S."/>
            <person name="LaButti K."/>
            <person name="Ohm R.A."/>
            <person name="Kues U."/>
            <person name="Blanchette R.A."/>
            <person name="Grigoriev I.V."/>
            <person name="Minto R.E."/>
            <person name="Hibbett D.S."/>
        </authorList>
    </citation>
    <scope>NUCLEOTIDE SEQUENCE [LARGE SCALE GENOMIC DNA]</scope>
    <source>
        <strain evidence="1 2">FP15055 ss-10</strain>
    </source>
</reference>
<evidence type="ECO:0000313" key="1">
    <source>
        <dbReference type="EMBL" id="KIY62269.1"/>
    </source>
</evidence>
<dbReference type="Gene3D" id="1.25.40.90">
    <property type="match status" value="1"/>
</dbReference>
<accession>A0A0D7AWQ2</accession>
<dbReference type="Proteomes" id="UP000054007">
    <property type="component" value="Unassembled WGS sequence"/>
</dbReference>
<gene>
    <name evidence="1" type="ORF">CYLTODRAFT_361729</name>
</gene>
<dbReference type="InterPro" id="IPR008942">
    <property type="entry name" value="ENTH_VHS"/>
</dbReference>
<evidence type="ECO:0000313" key="2">
    <source>
        <dbReference type="Proteomes" id="UP000054007"/>
    </source>
</evidence>
<dbReference type="AlphaFoldDB" id="A0A0D7AWQ2"/>
<organism evidence="1 2">
    <name type="scientific">Cylindrobasidium torrendii FP15055 ss-10</name>
    <dbReference type="NCBI Taxonomy" id="1314674"/>
    <lineage>
        <taxon>Eukaryota</taxon>
        <taxon>Fungi</taxon>
        <taxon>Dikarya</taxon>
        <taxon>Basidiomycota</taxon>
        <taxon>Agaricomycotina</taxon>
        <taxon>Agaricomycetes</taxon>
        <taxon>Agaricomycetidae</taxon>
        <taxon>Agaricales</taxon>
        <taxon>Marasmiineae</taxon>
        <taxon>Physalacriaceae</taxon>
        <taxon>Cylindrobasidium</taxon>
    </lineage>
</organism>
<dbReference type="SUPFAM" id="SSF48464">
    <property type="entry name" value="ENTH/VHS domain"/>
    <property type="match status" value="1"/>
</dbReference>
<proteinExistence type="predicted"/>
<dbReference type="OrthoDB" id="2129491at2759"/>
<keyword evidence="2" id="KW-1185">Reference proteome</keyword>
<name>A0A0D7AWQ2_9AGAR</name>
<dbReference type="EMBL" id="KN880803">
    <property type="protein sequence ID" value="KIY62269.1"/>
    <property type="molecule type" value="Genomic_DNA"/>
</dbReference>
<sequence length="91" mass="10433">MYNCAAYSQVRPRAKLPALCLLNVISKNIHDPHARLFASFIIPVFLESFGLLDPSTRNKMDELVLVVTWRRAPPTRLLDERQPYVRRLAAA</sequence>
<dbReference type="STRING" id="1314674.A0A0D7AWQ2"/>
<protein>
    <submittedName>
        <fullName evidence="1">Uncharacterized protein</fullName>
    </submittedName>
</protein>